<organism evidence="3 4">
    <name type="scientific">Choiromyces venosus 120613-1</name>
    <dbReference type="NCBI Taxonomy" id="1336337"/>
    <lineage>
        <taxon>Eukaryota</taxon>
        <taxon>Fungi</taxon>
        <taxon>Dikarya</taxon>
        <taxon>Ascomycota</taxon>
        <taxon>Pezizomycotina</taxon>
        <taxon>Pezizomycetes</taxon>
        <taxon>Pezizales</taxon>
        <taxon>Tuberaceae</taxon>
        <taxon>Choiromyces</taxon>
    </lineage>
</organism>
<name>A0A3N4J3T1_9PEZI</name>
<keyword evidence="4" id="KW-1185">Reference proteome</keyword>
<dbReference type="InterPro" id="IPR036047">
    <property type="entry name" value="F-box-like_dom_sf"/>
</dbReference>
<dbReference type="SUPFAM" id="SSF81383">
    <property type="entry name" value="F-box domain"/>
    <property type="match status" value="1"/>
</dbReference>
<dbReference type="AlphaFoldDB" id="A0A3N4J3T1"/>
<dbReference type="CDD" id="cd09917">
    <property type="entry name" value="F-box_SF"/>
    <property type="match status" value="1"/>
</dbReference>
<reference evidence="3 4" key="1">
    <citation type="journal article" date="2018" name="Nat. Ecol. Evol.">
        <title>Pezizomycetes genomes reveal the molecular basis of ectomycorrhizal truffle lifestyle.</title>
        <authorList>
            <person name="Murat C."/>
            <person name="Payen T."/>
            <person name="Noel B."/>
            <person name="Kuo A."/>
            <person name="Morin E."/>
            <person name="Chen J."/>
            <person name="Kohler A."/>
            <person name="Krizsan K."/>
            <person name="Balestrini R."/>
            <person name="Da Silva C."/>
            <person name="Montanini B."/>
            <person name="Hainaut M."/>
            <person name="Levati E."/>
            <person name="Barry K.W."/>
            <person name="Belfiori B."/>
            <person name="Cichocki N."/>
            <person name="Clum A."/>
            <person name="Dockter R.B."/>
            <person name="Fauchery L."/>
            <person name="Guy J."/>
            <person name="Iotti M."/>
            <person name="Le Tacon F."/>
            <person name="Lindquist E.A."/>
            <person name="Lipzen A."/>
            <person name="Malagnac F."/>
            <person name="Mello A."/>
            <person name="Molinier V."/>
            <person name="Miyauchi S."/>
            <person name="Poulain J."/>
            <person name="Riccioni C."/>
            <person name="Rubini A."/>
            <person name="Sitrit Y."/>
            <person name="Splivallo R."/>
            <person name="Traeger S."/>
            <person name="Wang M."/>
            <person name="Zifcakova L."/>
            <person name="Wipf D."/>
            <person name="Zambonelli A."/>
            <person name="Paolocci F."/>
            <person name="Nowrousian M."/>
            <person name="Ottonello S."/>
            <person name="Baldrian P."/>
            <person name="Spatafora J.W."/>
            <person name="Henrissat B."/>
            <person name="Nagy L.G."/>
            <person name="Aury J.M."/>
            <person name="Wincker P."/>
            <person name="Grigoriev I.V."/>
            <person name="Bonfante P."/>
            <person name="Martin F.M."/>
        </authorList>
    </citation>
    <scope>NUCLEOTIDE SEQUENCE [LARGE SCALE GENOMIC DNA]</scope>
    <source>
        <strain evidence="3 4">120613-1</strain>
    </source>
</reference>
<sequence>MSTSMSSPATAAAVGFDSLPVELLEDVLSYLPTKALLSIGRVSRRVYNSVEFIAHKRFRSVEVLEGHNLVFQCSSPGNRFIAPYHNCWYKGSYVTPTTSSSSPSTPTNHLGDLYAHFRPLPAVEERGRRSKRSPPQPQLPLPTAKISDLHTKPAGSGEPKALDGIPYVTTTLPFDASEYFTQLCASSSIFGKLSPPQESSSSTPAHRTAVQILEKESFFRIRRSWLRSVFRRSPRASDVFWLDDSQNVGIKMLVVESGFGHMEIEDDDEGPTVFMVRYEELVVRTGYLVDLLEKVGEEV</sequence>
<dbReference type="InterPro" id="IPR001810">
    <property type="entry name" value="F-box_dom"/>
</dbReference>
<dbReference type="Pfam" id="PF12937">
    <property type="entry name" value="F-box-like"/>
    <property type="match status" value="1"/>
</dbReference>
<accession>A0A3N4J3T1</accession>
<gene>
    <name evidence="3" type="ORF">L873DRAFT_1816716</name>
</gene>
<dbReference type="Gene3D" id="1.20.1280.50">
    <property type="match status" value="1"/>
</dbReference>
<evidence type="ECO:0000259" key="2">
    <source>
        <dbReference type="PROSITE" id="PS50181"/>
    </source>
</evidence>
<feature type="domain" description="F-box" evidence="2">
    <location>
        <begin position="13"/>
        <end position="61"/>
    </location>
</feature>
<evidence type="ECO:0000313" key="3">
    <source>
        <dbReference type="EMBL" id="RPA92959.1"/>
    </source>
</evidence>
<evidence type="ECO:0000313" key="4">
    <source>
        <dbReference type="Proteomes" id="UP000276215"/>
    </source>
</evidence>
<dbReference type="PROSITE" id="PS50181">
    <property type="entry name" value="FBOX"/>
    <property type="match status" value="1"/>
</dbReference>
<dbReference type="SMART" id="SM00256">
    <property type="entry name" value="FBOX"/>
    <property type="match status" value="1"/>
</dbReference>
<dbReference type="OrthoDB" id="9981546at2759"/>
<dbReference type="STRING" id="1336337.A0A3N4J3T1"/>
<proteinExistence type="predicted"/>
<evidence type="ECO:0000256" key="1">
    <source>
        <dbReference type="SAM" id="MobiDB-lite"/>
    </source>
</evidence>
<feature type="region of interest" description="Disordered" evidence="1">
    <location>
        <begin position="124"/>
        <end position="162"/>
    </location>
</feature>
<dbReference type="EMBL" id="ML120462">
    <property type="protein sequence ID" value="RPA92959.1"/>
    <property type="molecule type" value="Genomic_DNA"/>
</dbReference>
<dbReference type="Proteomes" id="UP000276215">
    <property type="component" value="Unassembled WGS sequence"/>
</dbReference>
<protein>
    <recommendedName>
        <fullName evidence="2">F-box domain-containing protein</fullName>
    </recommendedName>
</protein>